<dbReference type="Gene3D" id="3.40.50.360">
    <property type="match status" value="1"/>
</dbReference>
<accession>A0A7Y9JXW8</accession>
<dbReference type="InterPro" id="IPR051814">
    <property type="entry name" value="NAD(P)H-dep_FMN_reductase"/>
</dbReference>
<reference evidence="6 7" key="1">
    <citation type="submission" date="2020-07" db="EMBL/GenBank/DDBJ databases">
        <title>Sequencing the genomes of 1000 actinobacteria strains.</title>
        <authorList>
            <person name="Klenk H.-P."/>
        </authorList>
    </citation>
    <scope>NUCLEOTIDE SEQUENCE [LARGE SCALE GENOMIC DNA]</scope>
    <source>
        <strain evidence="6 7">DSM 24482</strain>
    </source>
</reference>
<evidence type="ECO:0000256" key="1">
    <source>
        <dbReference type="ARBA" id="ARBA00022630"/>
    </source>
</evidence>
<evidence type="ECO:0000313" key="7">
    <source>
        <dbReference type="Proteomes" id="UP000577956"/>
    </source>
</evidence>
<reference evidence="5 8" key="2">
    <citation type="submission" date="2021-01" db="EMBL/GenBank/DDBJ databases">
        <title>Whole genome shotgun sequence of Cellulomonas oligotrophica NBRC 109435.</title>
        <authorList>
            <person name="Komaki H."/>
            <person name="Tamura T."/>
        </authorList>
    </citation>
    <scope>NUCLEOTIDE SEQUENCE [LARGE SCALE GENOMIC DNA]</scope>
    <source>
        <strain evidence="5 8">NBRC 109435</strain>
    </source>
</reference>
<dbReference type="EMBL" id="BONN01000001">
    <property type="protein sequence ID" value="GIG30906.1"/>
    <property type="molecule type" value="Genomic_DNA"/>
</dbReference>
<dbReference type="InterPro" id="IPR005025">
    <property type="entry name" value="FMN_Rdtase-like_dom"/>
</dbReference>
<dbReference type="PANTHER" id="PTHR43408">
    <property type="entry name" value="FMN REDUCTASE (NADPH)"/>
    <property type="match status" value="1"/>
</dbReference>
<dbReference type="PANTHER" id="PTHR43408:SF2">
    <property type="entry name" value="FMN REDUCTASE (NADPH)"/>
    <property type="match status" value="1"/>
</dbReference>
<dbReference type="AlphaFoldDB" id="A0A7Y9JXW8"/>
<proteinExistence type="predicted"/>
<dbReference type="Proteomes" id="UP000618382">
    <property type="component" value="Unassembled WGS sequence"/>
</dbReference>
<dbReference type="EMBL" id="JACCBK010000001">
    <property type="protein sequence ID" value="NYD86087.1"/>
    <property type="molecule type" value="Genomic_DNA"/>
</dbReference>
<dbReference type="RefSeq" id="WP_140457772.1">
    <property type="nucleotide sequence ID" value="NZ_BAABFI010000002.1"/>
</dbReference>
<evidence type="ECO:0000256" key="3">
    <source>
        <dbReference type="ARBA" id="ARBA00023002"/>
    </source>
</evidence>
<dbReference type="Proteomes" id="UP000577956">
    <property type="component" value="Unassembled WGS sequence"/>
</dbReference>
<keyword evidence="1" id="KW-0285">Flavoprotein</keyword>
<gene>
    <name evidence="6" type="ORF">BKA21_001636</name>
    <name evidence="5" type="ORF">Col01nite_00650</name>
</gene>
<evidence type="ECO:0000313" key="5">
    <source>
        <dbReference type="EMBL" id="GIG30906.1"/>
    </source>
</evidence>
<dbReference type="GO" id="GO:0052873">
    <property type="term" value="F:FMN reductase (NADPH) activity"/>
    <property type="evidence" value="ECO:0007669"/>
    <property type="project" value="UniProtKB-EC"/>
</dbReference>
<dbReference type="EC" id="1.5.1.38" evidence="6"/>
<evidence type="ECO:0000313" key="6">
    <source>
        <dbReference type="EMBL" id="NYD86087.1"/>
    </source>
</evidence>
<protein>
    <submittedName>
        <fullName evidence="6">FMN reductase</fullName>
        <ecNumber evidence="6">1.5.1.38</ecNumber>
    </submittedName>
</protein>
<evidence type="ECO:0000256" key="2">
    <source>
        <dbReference type="ARBA" id="ARBA00022643"/>
    </source>
</evidence>
<keyword evidence="8" id="KW-1185">Reference proteome</keyword>
<feature type="domain" description="NADPH-dependent FMN reductase-like" evidence="4">
    <location>
        <begin position="13"/>
        <end position="142"/>
    </location>
</feature>
<evidence type="ECO:0000259" key="4">
    <source>
        <dbReference type="Pfam" id="PF03358"/>
    </source>
</evidence>
<organism evidence="6 7">
    <name type="scientific">Cellulomonas oligotrophica</name>
    <dbReference type="NCBI Taxonomy" id="931536"/>
    <lineage>
        <taxon>Bacteria</taxon>
        <taxon>Bacillati</taxon>
        <taxon>Actinomycetota</taxon>
        <taxon>Actinomycetes</taxon>
        <taxon>Micrococcales</taxon>
        <taxon>Cellulomonadaceae</taxon>
        <taxon>Cellulomonas</taxon>
    </lineage>
</organism>
<dbReference type="SUPFAM" id="SSF52218">
    <property type="entry name" value="Flavoproteins"/>
    <property type="match status" value="1"/>
</dbReference>
<name>A0A7Y9JXW8_9CELL</name>
<sequence length="183" mass="18363">MGLPYPPPAADDVVVLVGNPRPGSRTATAALRVAEVLDPGATPVLVDLAAFGPAVLDPDDADVTAATARVAAARLLVVASPVYKGAATGLLKAFLDRYGPGGLAGVVAQAVMVGASPAHGHAVETTLRPVLVELGAVCPAAGLYLQEQRLPALRTDDDPVVAWADAHAWPVHAALAAPALAAL</sequence>
<dbReference type="InterPro" id="IPR029039">
    <property type="entry name" value="Flavoprotein-like_sf"/>
</dbReference>
<keyword evidence="2" id="KW-0288">FMN</keyword>
<keyword evidence="3 6" id="KW-0560">Oxidoreductase</keyword>
<evidence type="ECO:0000313" key="8">
    <source>
        <dbReference type="Proteomes" id="UP000618382"/>
    </source>
</evidence>
<comment type="caution">
    <text evidence="6">The sequence shown here is derived from an EMBL/GenBank/DDBJ whole genome shotgun (WGS) entry which is preliminary data.</text>
</comment>
<dbReference type="Pfam" id="PF03358">
    <property type="entry name" value="FMN_red"/>
    <property type="match status" value="1"/>
</dbReference>